<accession>A0ABT3DMA5</accession>
<dbReference type="InterPro" id="IPR020845">
    <property type="entry name" value="AMP-binding_CS"/>
</dbReference>
<dbReference type="RefSeq" id="WP_264144325.1">
    <property type="nucleotide sequence ID" value="NZ_JAOYEY010000049.1"/>
</dbReference>
<dbReference type="NCBIfam" id="TIGR01720">
    <property type="entry name" value="NRPS-para261"/>
    <property type="match status" value="1"/>
</dbReference>
<proteinExistence type="inferred from homology"/>
<dbReference type="InterPro" id="IPR025110">
    <property type="entry name" value="AMP-bd_C"/>
</dbReference>
<comment type="cofactor">
    <cofactor evidence="1">
        <name>pantetheine 4'-phosphate</name>
        <dbReference type="ChEBI" id="CHEBI:47942"/>
    </cofactor>
</comment>
<dbReference type="Pfam" id="PF00501">
    <property type="entry name" value="AMP-binding"/>
    <property type="match status" value="1"/>
</dbReference>
<dbReference type="InterPro" id="IPR010060">
    <property type="entry name" value="NRPS_synth"/>
</dbReference>
<dbReference type="Gene3D" id="3.30.559.30">
    <property type="entry name" value="Nonribosomal peptide synthetase, condensation domain"/>
    <property type="match status" value="2"/>
</dbReference>
<sequence length="1507" mass="173393">MIHLTDEKEHYYPLSHPQKRIWYDEKLYPDTSIHHICGIGEIKGYVDAKLLIQSIHTVIQKHQAFRLIIAQQSEKTVQSISNIHDTKINVVDFRRAADKQHSFNQWLQEQKNTPLLLNGQPHYYFAIYQMDDDHWGIFAKLHHFIFDGWSMEILTKEIGSNYEKLSKGEPIYHIENTSYTEFINREKEYLGSKRATKDRTYWLNKFQLIPEPIFHFNADQLQAKRKAYSLDSKLTSSIYQWTKKNNCSVNDFFVFLVSLSIHKLYGRQKFTIGMPVYNRSGAKEKQTIGMFTSTIPLLFHLDQNTSVLDLLLTVKREIRNSYHHQKYPFDLLIQDLQLKKHGYDSLFQVVVNYYPFSPSNQMFSNNFELTEIHPGQQVFPLQIVINEWAENQLSLEFDYQTSVFRETDIDQMSSRLVQLAQFVMENTNSIVRDLSIITEEEREKMLVSYNQTTRPYPKDKTVVELFEEQVRLNPEKVALSSGTNNWTYKELNNRIGQLAGKLAHIGIGPESRIGVYGSHSMELIAGIFAILKAGAAYVPIEYTYPAERITEIIEDSCLTCIVINIDLPEEIHFDGQILHVAELENMDETIYIDHHVRQPEPHDLAYMIYTSGSTGRPKGVMIRHSSLTNYCWWANRVYVNEKPAVFALYSPLSFDLTVTSIFTPLIGGHEIRIYKEPKDGFVLFDILQENKVTVLKLTPAHLALLHEKCYKESSIQTLIVGGENLKVSIAQTVYDQFQGTISIFNEYGPTEATVGCMIHKYDPKTDTGHSVPIGKPADNVQLYVLDEHHQPLPMGSIGELYIAGDGVAKGYWCRDDLTNSYFIENHFLTCKTLYKTGDLVRFNENGLLEYVGRKNHQVKINGYRIELEEIEARLLALPAITHAYVSAWEMPDGRKQLSAYIVSTENMDPSVIKASLSSSLPAYMIPVHIMSVDEMPLTTNGKIDASKLPDPTGNQEEMSQEAFIFSDKEGLLVAALEDVLGISPIGLDHQFFELGGDSIKAIQLSSRLNTIGYVLRTKDILAYPHIATMAANMKRKEHANEENEQAPIEGELDYSPIYHWFFNQGHQQPEHYNQSVLLQLDKSVQSKDIETAMDVLIQHHDSLRLNLRSDGVFFYNSKHLKEHVQLRTFDLSELSYQQQLKKIAEIGSVLKSSFDLETSLLIKTAIFYLGDQGNRLLITAHHFVVDGISWRILLEDLATILDSKKQLLKISLPSKTNSYQKWTKQVTEYAAGIQMENECYWTKSLEHQGPQLIVRTDSSQLLMEKTATVSQKMSRVVTEQLLFHTNTAYQTEPVDLLLSSLSITMSQMTNNQTILFEMEGHGREEMNNEIDVSRTVGWFTSIYPVLVTLPNFELADQIKTVKEQLRQVPNKGFDYLVKRYISKQQLPKTNEQQIIRFNYLGDFNNLETSDLFTLSEEFTGHDLGRMNNFNVLLDISVMIIEGQLRLSLTYATSQFSEKWISRFMDEWINKLTEIVDHCLNKQNIEFTPSDFDTVKLDQEDLDLLLMD</sequence>
<dbReference type="Gene3D" id="2.30.38.10">
    <property type="entry name" value="Luciferase, Domain 3"/>
    <property type="match status" value="1"/>
</dbReference>
<dbReference type="NCBIfam" id="TIGR01733">
    <property type="entry name" value="AA-adenyl-dom"/>
    <property type="match status" value="1"/>
</dbReference>
<name>A0ABT3DMA5_9BACI</name>
<dbReference type="InterPro" id="IPR001242">
    <property type="entry name" value="Condensation_dom"/>
</dbReference>
<comment type="similarity">
    <text evidence="2">Belongs to the ATP-dependent AMP-binding enzyme family.</text>
</comment>
<dbReference type="SUPFAM" id="SSF56801">
    <property type="entry name" value="Acetyl-CoA synthetase-like"/>
    <property type="match status" value="1"/>
</dbReference>
<protein>
    <submittedName>
        <fullName evidence="7">Amino acid adenylation domain-containing protein</fullName>
    </submittedName>
</protein>
<dbReference type="InterPro" id="IPR036736">
    <property type="entry name" value="ACP-like_sf"/>
</dbReference>
<dbReference type="InterPro" id="IPR010071">
    <property type="entry name" value="AA_adenyl_dom"/>
</dbReference>
<comment type="caution">
    <text evidence="7">The sequence shown here is derived from an EMBL/GenBank/DDBJ whole genome shotgun (WGS) entry which is preliminary data.</text>
</comment>
<dbReference type="InterPro" id="IPR045851">
    <property type="entry name" value="AMP-bd_C_sf"/>
</dbReference>
<keyword evidence="8" id="KW-1185">Reference proteome</keyword>
<reference evidence="7 8" key="1">
    <citation type="submission" date="2022-10" db="EMBL/GenBank/DDBJ databases">
        <title>Draft genome assembly of moderately radiation resistant bacterium Metabacillus halosaccharovorans.</title>
        <authorList>
            <person name="Pal S."/>
            <person name="Gopinathan A."/>
        </authorList>
    </citation>
    <scope>NUCLEOTIDE SEQUENCE [LARGE SCALE GENOMIC DNA]</scope>
    <source>
        <strain evidence="7 8">VITHBRA001</strain>
    </source>
</reference>
<dbReference type="InterPro" id="IPR020806">
    <property type="entry name" value="PKS_PP-bd"/>
</dbReference>
<dbReference type="InterPro" id="IPR009081">
    <property type="entry name" value="PP-bd_ACP"/>
</dbReference>
<feature type="domain" description="Carrier" evidence="6">
    <location>
        <begin position="963"/>
        <end position="1037"/>
    </location>
</feature>
<evidence type="ECO:0000313" key="8">
    <source>
        <dbReference type="Proteomes" id="UP001526147"/>
    </source>
</evidence>
<dbReference type="Gene3D" id="3.30.300.30">
    <property type="match status" value="1"/>
</dbReference>
<dbReference type="PROSITE" id="PS00012">
    <property type="entry name" value="PHOSPHOPANTETHEINE"/>
    <property type="match status" value="1"/>
</dbReference>
<keyword evidence="3" id="KW-0596">Phosphopantetheine</keyword>
<dbReference type="SMART" id="SM00823">
    <property type="entry name" value="PKS_PP"/>
    <property type="match status" value="1"/>
</dbReference>
<dbReference type="Pfam" id="PF00668">
    <property type="entry name" value="Condensation"/>
    <property type="match status" value="2"/>
</dbReference>
<organism evidence="7 8">
    <name type="scientific">Metabacillus halosaccharovorans</name>
    <dbReference type="NCBI Taxonomy" id="930124"/>
    <lineage>
        <taxon>Bacteria</taxon>
        <taxon>Bacillati</taxon>
        <taxon>Bacillota</taxon>
        <taxon>Bacilli</taxon>
        <taxon>Bacillales</taxon>
        <taxon>Bacillaceae</taxon>
        <taxon>Metabacillus</taxon>
    </lineage>
</organism>
<evidence type="ECO:0000313" key="7">
    <source>
        <dbReference type="EMBL" id="MCV9888137.1"/>
    </source>
</evidence>
<dbReference type="InterPro" id="IPR023213">
    <property type="entry name" value="CAT-like_dom_sf"/>
</dbReference>
<dbReference type="PANTHER" id="PTHR45398">
    <property type="match status" value="1"/>
</dbReference>
<dbReference type="InterPro" id="IPR006162">
    <property type="entry name" value="Ppantetheine_attach_site"/>
</dbReference>
<dbReference type="Gene3D" id="3.30.559.10">
    <property type="entry name" value="Chloramphenicol acetyltransferase-like domain"/>
    <property type="match status" value="2"/>
</dbReference>
<gene>
    <name evidence="7" type="ORF">OIH86_21045</name>
</gene>
<dbReference type="PROSITE" id="PS00455">
    <property type="entry name" value="AMP_BINDING"/>
    <property type="match status" value="1"/>
</dbReference>
<evidence type="ECO:0000259" key="6">
    <source>
        <dbReference type="PROSITE" id="PS50075"/>
    </source>
</evidence>
<dbReference type="Gene3D" id="3.40.50.980">
    <property type="match status" value="2"/>
</dbReference>
<dbReference type="PANTHER" id="PTHR45398:SF1">
    <property type="entry name" value="ENZYME, PUTATIVE (JCVI)-RELATED"/>
    <property type="match status" value="1"/>
</dbReference>
<dbReference type="SUPFAM" id="SSF47336">
    <property type="entry name" value="ACP-like"/>
    <property type="match status" value="1"/>
</dbReference>
<keyword evidence="5" id="KW-0045">Antibiotic biosynthesis</keyword>
<dbReference type="SUPFAM" id="SSF52777">
    <property type="entry name" value="CoA-dependent acyltransferases"/>
    <property type="match status" value="4"/>
</dbReference>
<dbReference type="CDD" id="cd19534">
    <property type="entry name" value="E_NRPS"/>
    <property type="match status" value="1"/>
</dbReference>
<evidence type="ECO:0000256" key="1">
    <source>
        <dbReference type="ARBA" id="ARBA00001957"/>
    </source>
</evidence>
<evidence type="ECO:0000256" key="2">
    <source>
        <dbReference type="ARBA" id="ARBA00006432"/>
    </source>
</evidence>
<dbReference type="Proteomes" id="UP001526147">
    <property type="component" value="Unassembled WGS sequence"/>
</dbReference>
<evidence type="ECO:0000256" key="3">
    <source>
        <dbReference type="ARBA" id="ARBA00022450"/>
    </source>
</evidence>
<evidence type="ECO:0000256" key="4">
    <source>
        <dbReference type="ARBA" id="ARBA00022553"/>
    </source>
</evidence>
<dbReference type="PROSITE" id="PS50075">
    <property type="entry name" value="CARRIER"/>
    <property type="match status" value="1"/>
</dbReference>
<keyword evidence="4" id="KW-0597">Phosphoprotein</keyword>
<evidence type="ECO:0000256" key="5">
    <source>
        <dbReference type="ARBA" id="ARBA00023194"/>
    </source>
</evidence>
<dbReference type="Pfam" id="PF00550">
    <property type="entry name" value="PP-binding"/>
    <property type="match status" value="1"/>
</dbReference>
<dbReference type="Pfam" id="PF13193">
    <property type="entry name" value="AMP-binding_C"/>
    <property type="match status" value="1"/>
</dbReference>
<dbReference type="Gene3D" id="1.10.1200.10">
    <property type="entry name" value="ACP-like"/>
    <property type="match status" value="1"/>
</dbReference>
<dbReference type="EMBL" id="JAOYEY010000049">
    <property type="protein sequence ID" value="MCV9888137.1"/>
    <property type="molecule type" value="Genomic_DNA"/>
</dbReference>
<dbReference type="InterPro" id="IPR000873">
    <property type="entry name" value="AMP-dep_synth/lig_dom"/>
</dbReference>